<dbReference type="EMBL" id="SPUM01000009">
    <property type="protein sequence ID" value="TFW35568.1"/>
    <property type="molecule type" value="Genomic_DNA"/>
</dbReference>
<dbReference type="Proteomes" id="UP000297258">
    <property type="component" value="Unassembled WGS sequence"/>
</dbReference>
<protein>
    <submittedName>
        <fullName evidence="1">Uncharacterized protein</fullName>
    </submittedName>
</protein>
<keyword evidence="2" id="KW-1185">Reference proteome</keyword>
<reference evidence="1 2" key="1">
    <citation type="submission" date="2019-03" db="EMBL/GenBank/DDBJ databases">
        <title>Draft genome of Massilia hortus sp. nov., a novel bacterial species of the Oxalobacteraceae family.</title>
        <authorList>
            <person name="Peta V."/>
            <person name="Raths R."/>
            <person name="Bucking H."/>
        </authorList>
    </citation>
    <scope>NUCLEOTIDE SEQUENCE [LARGE SCALE GENOMIC DNA]</scope>
    <source>
        <strain evidence="1 2">ONC3</strain>
    </source>
</reference>
<accession>A0A4Y9T8P1</accession>
<organism evidence="1 2">
    <name type="scientific">Massilia horti</name>
    <dbReference type="NCBI Taxonomy" id="2562153"/>
    <lineage>
        <taxon>Bacteria</taxon>
        <taxon>Pseudomonadati</taxon>
        <taxon>Pseudomonadota</taxon>
        <taxon>Betaproteobacteria</taxon>
        <taxon>Burkholderiales</taxon>
        <taxon>Oxalobacteraceae</taxon>
        <taxon>Telluria group</taxon>
        <taxon>Massilia</taxon>
    </lineage>
</organism>
<dbReference type="OrthoDB" id="8967783at2"/>
<dbReference type="Pfam" id="PF14083">
    <property type="entry name" value="PGDYG"/>
    <property type="match status" value="1"/>
</dbReference>
<gene>
    <name evidence="1" type="ORF">E4O92_01895</name>
</gene>
<dbReference type="AlphaFoldDB" id="A0A4Y9T8P1"/>
<proteinExistence type="predicted"/>
<name>A0A4Y9T8P1_9BURK</name>
<comment type="caution">
    <text evidence="1">The sequence shown here is derived from an EMBL/GenBank/DDBJ whole genome shotgun (WGS) entry which is preliminary data.</text>
</comment>
<evidence type="ECO:0000313" key="2">
    <source>
        <dbReference type="Proteomes" id="UP000297258"/>
    </source>
</evidence>
<sequence>MTDPVRTYDSRTDSLRSHAGAIPVRKRPQVLMVQFATTSGQLETLEGPVAVAPGDAIVTGSGGERWPVTRRRFESRYTPVAPCRPGEEGPYQGLAVSVLALQVGTPFAVILANGITHLHGRPGDWLVDYGDGNLGLVAQALFPSLYERGPVVPRASNGNS</sequence>
<dbReference type="RefSeq" id="WP_135188053.1">
    <property type="nucleotide sequence ID" value="NZ_SPUM01000009.1"/>
</dbReference>
<evidence type="ECO:0000313" key="1">
    <source>
        <dbReference type="EMBL" id="TFW35568.1"/>
    </source>
</evidence>
<dbReference type="InterPro" id="IPR025688">
    <property type="entry name" value="PGDYG_prot"/>
</dbReference>